<gene>
    <name evidence="3" type="ORF">PH603_03625</name>
</gene>
<evidence type="ECO:0000256" key="1">
    <source>
        <dbReference type="SAM" id="SignalP"/>
    </source>
</evidence>
<protein>
    <submittedName>
        <fullName evidence="3">Transporter substrate-binding domain-containing protein</fullName>
    </submittedName>
</protein>
<dbReference type="RefSeq" id="WP_289504577.1">
    <property type="nucleotide sequence ID" value="NZ_CP116805.1"/>
</dbReference>
<dbReference type="KEGG" id="gso:PH603_03625"/>
<feature type="chain" id="PRO_5042206427" evidence="1">
    <location>
        <begin position="29"/>
        <end position="249"/>
    </location>
</feature>
<dbReference type="EMBL" id="CP116805">
    <property type="protein sequence ID" value="WCL54848.1"/>
    <property type="molecule type" value="Genomic_DNA"/>
</dbReference>
<sequence>MTRRTMMQNAVKGLAVIVAGLWASVARADDAAPLTEITLYTAHNPPHSMRDAATGEYRGIGHDIVTELLRRAGVSYDIVQMPIERALAAVDEDPAACFFIMNHTPERADRFAWVKPISTGGWGVFKLKGSPITVTSVDDLKQYLIVTRNQVAVTSYVDSIGIESVKVDTTAKMLELLFVGRAQLLIYGTRDTPRLVAASGHEPLELALQLTHTEIGMGCNPAMSTDLIARLNEINAGLDDVREAAYARY</sequence>
<dbReference type="InterPro" id="IPR001638">
    <property type="entry name" value="Solute-binding_3/MltF_N"/>
</dbReference>
<dbReference type="Pfam" id="PF00497">
    <property type="entry name" value="SBP_bac_3"/>
    <property type="match status" value="1"/>
</dbReference>
<feature type="domain" description="Solute-binding protein family 3/N-terminal" evidence="2">
    <location>
        <begin position="41"/>
        <end position="242"/>
    </location>
</feature>
<dbReference type="PANTHER" id="PTHR38834:SF3">
    <property type="entry name" value="SOLUTE-BINDING PROTEIN FAMILY 3_N-TERMINAL DOMAIN-CONTAINING PROTEIN"/>
    <property type="match status" value="1"/>
</dbReference>
<evidence type="ECO:0000259" key="2">
    <source>
        <dbReference type="Pfam" id="PF00497"/>
    </source>
</evidence>
<proteinExistence type="predicted"/>
<name>A0AAE9XPK1_9PROT</name>
<organism evidence="3 4">
    <name type="scientific">Gimibacter soli</name>
    <dbReference type="NCBI Taxonomy" id="3024400"/>
    <lineage>
        <taxon>Bacteria</taxon>
        <taxon>Pseudomonadati</taxon>
        <taxon>Pseudomonadota</taxon>
        <taxon>Alphaproteobacteria</taxon>
        <taxon>Kordiimonadales</taxon>
        <taxon>Temperatibacteraceae</taxon>
        <taxon>Gimibacter</taxon>
    </lineage>
</organism>
<dbReference type="Proteomes" id="UP001217500">
    <property type="component" value="Chromosome"/>
</dbReference>
<evidence type="ECO:0000313" key="3">
    <source>
        <dbReference type="EMBL" id="WCL54848.1"/>
    </source>
</evidence>
<feature type="signal peptide" evidence="1">
    <location>
        <begin position="1"/>
        <end position="28"/>
    </location>
</feature>
<dbReference type="AlphaFoldDB" id="A0AAE9XPK1"/>
<reference evidence="3" key="1">
    <citation type="submission" date="2023-01" db="EMBL/GenBank/DDBJ databases">
        <title>The genome sequence of Kordiimonadaceae bacterium 6D33.</title>
        <authorList>
            <person name="Liu Y."/>
        </authorList>
    </citation>
    <scope>NUCLEOTIDE SEQUENCE</scope>
    <source>
        <strain evidence="3">6D33</strain>
    </source>
</reference>
<accession>A0AAE9XPK1</accession>
<evidence type="ECO:0000313" key="4">
    <source>
        <dbReference type="Proteomes" id="UP001217500"/>
    </source>
</evidence>
<dbReference type="Gene3D" id="3.40.190.10">
    <property type="entry name" value="Periplasmic binding protein-like II"/>
    <property type="match status" value="2"/>
</dbReference>
<keyword evidence="4" id="KW-1185">Reference proteome</keyword>
<dbReference type="PANTHER" id="PTHR38834">
    <property type="entry name" value="PERIPLASMIC SUBSTRATE BINDING PROTEIN FAMILY 3"/>
    <property type="match status" value="1"/>
</dbReference>
<keyword evidence="1" id="KW-0732">Signal</keyword>
<dbReference type="SUPFAM" id="SSF53850">
    <property type="entry name" value="Periplasmic binding protein-like II"/>
    <property type="match status" value="1"/>
</dbReference>